<dbReference type="GO" id="GO:0016829">
    <property type="term" value="F:lyase activity"/>
    <property type="evidence" value="ECO:0007669"/>
    <property type="project" value="UniProtKB-KW"/>
</dbReference>
<dbReference type="EMBL" id="FOLQ01000030">
    <property type="protein sequence ID" value="SFF13465.1"/>
    <property type="molecule type" value="Genomic_DNA"/>
</dbReference>
<dbReference type="STRING" id="662367.SAMN05216167_13036"/>
<name>A0A1I2G782_9BACT</name>
<sequence length="128" mass="14816">MKADHCGFQVKGMDEAITFYTEKLGFHLDHRAVNQEEREEYAFLSLSTARLELIQDLTNEYIIPAVKKPFCPHYCLEVSDMSAALADLKAKGIPIVKGPLLIENEETWVYFTDPDNNILEYIQWFNKK</sequence>
<dbReference type="GO" id="GO:0046491">
    <property type="term" value="P:L-methylmalonyl-CoA metabolic process"/>
    <property type="evidence" value="ECO:0007669"/>
    <property type="project" value="TreeGrafter"/>
</dbReference>
<accession>A0A1I2G782</accession>
<dbReference type="SUPFAM" id="SSF54593">
    <property type="entry name" value="Glyoxalase/Bleomycin resistance protein/Dihydroxybiphenyl dioxygenase"/>
    <property type="match status" value="1"/>
</dbReference>
<dbReference type="RefSeq" id="WP_093834200.1">
    <property type="nucleotide sequence ID" value="NZ_FOLQ01000030.1"/>
</dbReference>
<dbReference type="PROSITE" id="PS51819">
    <property type="entry name" value="VOC"/>
    <property type="match status" value="1"/>
</dbReference>
<evidence type="ECO:0000256" key="1">
    <source>
        <dbReference type="ARBA" id="ARBA00022723"/>
    </source>
</evidence>
<dbReference type="InterPro" id="IPR051785">
    <property type="entry name" value="MMCE/EMCE_epimerase"/>
</dbReference>
<dbReference type="GO" id="GO:0004493">
    <property type="term" value="F:methylmalonyl-CoA epimerase activity"/>
    <property type="evidence" value="ECO:0007669"/>
    <property type="project" value="TreeGrafter"/>
</dbReference>
<evidence type="ECO:0000313" key="3">
    <source>
        <dbReference type="EMBL" id="SFF13465.1"/>
    </source>
</evidence>
<evidence type="ECO:0000259" key="2">
    <source>
        <dbReference type="PROSITE" id="PS51819"/>
    </source>
</evidence>
<dbReference type="Proteomes" id="UP000198598">
    <property type="component" value="Unassembled WGS sequence"/>
</dbReference>
<dbReference type="InterPro" id="IPR029068">
    <property type="entry name" value="Glyas_Bleomycin-R_OHBP_Dase"/>
</dbReference>
<protein>
    <submittedName>
        <fullName evidence="3">Lactoylglutathione lyase</fullName>
    </submittedName>
</protein>
<dbReference type="Gene3D" id="3.10.180.10">
    <property type="entry name" value="2,3-Dihydroxybiphenyl 1,2-Dioxygenase, domain 1"/>
    <property type="match status" value="1"/>
</dbReference>
<proteinExistence type="predicted"/>
<dbReference type="OrthoDB" id="9794917at2"/>
<organism evidence="3 4">
    <name type="scientific">Spirosoma endophyticum</name>
    <dbReference type="NCBI Taxonomy" id="662367"/>
    <lineage>
        <taxon>Bacteria</taxon>
        <taxon>Pseudomonadati</taxon>
        <taxon>Bacteroidota</taxon>
        <taxon>Cytophagia</taxon>
        <taxon>Cytophagales</taxon>
        <taxon>Cytophagaceae</taxon>
        <taxon>Spirosoma</taxon>
    </lineage>
</organism>
<dbReference type="Pfam" id="PF00903">
    <property type="entry name" value="Glyoxalase"/>
    <property type="match status" value="1"/>
</dbReference>
<reference evidence="3 4" key="1">
    <citation type="submission" date="2016-10" db="EMBL/GenBank/DDBJ databases">
        <authorList>
            <person name="de Groot N.N."/>
        </authorList>
    </citation>
    <scope>NUCLEOTIDE SEQUENCE [LARGE SCALE GENOMIC DNA]</scope>
    <source>
        <strain evidence="3 4">DSM 26130</strain>
    </source>
</reference>
<dbReference type="AlphaFoldDB" id="A0A1I2G782"/>
<keyword evidence="1" id="KW-0479">Metal-binding</keyword>
<keyword evidence="4" id="KW-1185">Reference proteome</keyword>
<feature type="domain" description="VOC" evidence="2">
    <location>
        <begin position="2"/>
        <end position="124"/>
    </location>
</feature>
<dbReference type="PANTHER" id="PTHR43048:SF3">
    <property type="entry name" value="METHYLMALONYL-COA EPIMERASE, MITOCHONDRIAL"/>
    <property type="match status" value="1"/>
</dbReference>
<dbReference type="InterPro" id="IPR004360">
    <property type="entry name" value="Glyas_Fos-R_dOase_dom"/>
</dbReference>
<dbReference type="PANTHER" id="PTHR43048">
    <property type="entry name" value="METHYLMALONYL-COA EPIMERASE"/>
    <property type="match status" value="1"/>
</dbReference>
<keyword evidence="3" id="KW-0456">Lyase</keyword>
<dbReference type="GO" id="GO:0046872">
    <property type="term" value="F:metal ion binding"/>
    <property type="evidence" value="ECO:0007669"/>
    <property type="project" value="UniProtKB-KW"/>
</dbReference>
<dbReference type="InterPro" id="IPR037523">
    <property type="entry name" value="VOC_core"/>
</dbReference>
<gene>
    <name evidence="3" type="ORF">SAMN05216167_13036</name>
</gene>
<evidence type="ECO:0000313" key="4">
    <source>
        <dbReference type="Proteomes" id="UP000198598"/>
    </source>
</evidence>